<accession>A0A1A9URW8</accession>
<dbReference type="EnsemblMetazoa" id="GAUT013365-RA">
    <property type="protein sequence ID" value="GAUT013365-PA"/>
    <property type="gene ID" value="GAUT013365"/>
</dbReference>
<evidence type="ECO:0000256" key="1">
    <source>
        <dbReference type="SAM" id="MobiDB-lite"/>
    </source>
</evidence>
<dbReference type="AlphaFoldDB" id="A0A1A9URW8"/>
<organism evidence="2 3">
    <name type="scientific">Glossina austeni</name>
    <name type="common">Savannah tsetse fly</name>
    <dbReference type="NCBI Taxonomy" id="7395"/>
    <lineage>
        <taxon>Eukaryota</taxon>
        <taxon>Metazoa</taxon>
        <taxon>Ecdysozoa</taxon>
        <taxon>Arthropoda</taxon>
        <taxon>Hexapoda</taxon>
        <taxon>Insecta</taxon>
        <taxon>Pterygota</taxon>
        <taxon>Neoptera</taxon>
        <taxon>Endopterygota</taxon>
        <taxon>Diptera</taxon>
        <taxon>Brachycera</taxon>
        <taxon>Muscomorpha</taxon>
        <taxon>Hippoboscoidea</taxon>
        <taxon>Glossinidae</taxon>
        <taxon>Glossina</taxon>
    </lineage>
</organism>
<evidence type="ECO:0000313" key="3">
    <source>
        <dbReference type="Proteomes" id="UP000078200"/>
    </source>
</evidence>
<dbReference type="VEuPathDB" id="VectorBase:GAUT013365"/>
<dbReference type="Proteomes" id="UP000078200">
    <property type="component" value="Unassembled WGS sequence"/>
</dbReference>
<feature type="region of interest" description="Disordered" evidence="1">
    <location>
        <begin position="116"/>
        <end position="135"/>
    </location>
</feature>
<evidence type="ECO:0000313" key="2">
    <source>
        <dbReference type="EnsemblMetazoa" id="GAUT013365-PA"/>
    </source>
</evidence>
<proteinExistence type="predicted"/>
<reference evidence="2" key="1">
    <citation type="submission" date="2020-05" db="UniProtKB">
        <authorList>
            <consortium name="EnsemblMetazoa"/>
        </authorList>
    </citation>
    <scope>IDENTIFICATION</scope>
    <source>
        <strain evidence="2">TTRI</strain>
    </source>
</reference>
<name>A0A1A9URW8_GLOAU</name>
<keyword evidence="3" id="KW-1185">Reference proteome</keyword>
<sequence>MRWERRLQNHTAPAKTKVRQTSASIDTCTAFATFNVAFFGGRSTSIGADAVTRCVPGGIIAVGMTIIGINVAVWCPFPETAKEEDAEGLRDDPAVPHLIVNSDFFRANKNFALRLRKDDDDDDDNNNNNAKNENKRRYVKMMKANKREKKNLYTKGKTKLIKLKMSSLRIMSKGPSKRLPLLSSDEFKDNQLFH</sequence>
<protein>
    <submittedName>
        <fullName evidence="2">Uncharacterized protein</fullName>
    </submittedName>
</protein>